<dbReference type="InterPro" id="IPR001873">
    <property type="entry name" value="ENaC"/>
</dbReference>
<evidence type="ECO:0000256" key="7">
    <source>
        <dbReference type="ARBA" id="ARBA00023065"/>
    </source>
</evidence>
<dbReference type="PANTHER" id="PTHR11690">
    <property type="entry name" value="AMILORIDE-SENSITIVE SODIUM CHANNEL-RELATED"/>
    <property type="match status" value="1"/>
</dbReference>
<keyword evidence="8 12" id="KW-0472">Membrane</keyword>
<keyword evidence="6" id="KW-0915">Sodium</keyword>
<name>A0A813VMT7_9BILA</name>
<proteinExistence type="inferred from homology"/>
<comment type="subcellular location">
    <subcellularLocation>
        <location evidence="1">Membrane</location>
        <topology evidence="1">Multi-pass membrane protein</topology>
    </subcellularLocation>
</comment>
<gene>
    <name evidence="13" type="ORF">OXX778_LOCUS8601</name>
</gene>
<evidence type="ECO:0000256" key="11">
    <source>
        <dbReference type="RuleBase" id="RU000679"/>
    </source>
</evidence>
<keyword evidence="14" id="KW-1185">Reference proteome</keyword>
<keyword evidence="3 11" id="KW-0894">Sodium channel</keyword>
<keyword evidence="9 11" id="KW-0739">Sodium transport</keyword>
<dbReference type="Pfam" id="PF00858">
    <property type="entry name" value="ASC"/>
    <property type="match status" value="2"/>
</dbReference>
<evidence type="ECO:0000313" key="14">
    <source>
        <dbReference type="Proteomes" id="UP000663879"/>
    </source>
</evidence>
<sequence>MNNEVIIDYKIIQESPSEFPSFTFCNINPFDVLNENTTGLYILDTLRKNSIPSYLKINTGEKAIDLVEKASSILKASVVANKTLSEDYVKKLGFSLETMIISCYYDNKECNTSDFYYFRDSEFGNCYTFNWITDNTNMYRKSYETSKTGNAPFSDCKKSVDSSTQIDSLYLKLTLNISKYSKILCYEICVQYELIIPRCGCGDPSVPLVDKMLLICSNLSSLECVKNVREKVKNLGEFCEKYCPSECDSLIYTNIMSLSAYPSVYYTNILRFQSNVVEKFNPIFSFNPTSFDLRKKREIETSNKNGMPYIVNDGSNYWNSPTPPTPEQVKSSVLSVSVFYDDLNYVSIEEKPAINLETLFGLIGGQFGLYIGASFLTFLEIVEFIINVSIEIYRLKKSTFKTNKVVKVVEKESEPITDTRINDSIPNKE</sequence>
<dbReference type="Gene3D" id="1.10.287.770">
    <property type="entry name" value="YojJ-like"/>
    <property type="match status" value="1"/>
</dbReference>
<comment type="caution">
    <text evidence="13">The sequence shown here is derived from an EMBL/GenBank/DDBJ whole genome shotgun (WGS) entry which is preliminary data.</text>
</comment>
<reference evidence="13" key="1">
    <citation type="submission" date="2021-02" db="EMBL/GenBank/DDBJ databases">
        <authorList>
            <person name="Nowell W R."/>
        </authorList>
    </citation>
    <scope>NUCLEOTIDE SEQUENCE</scope>
    <source>
        <strain evidence="13">Ploen Becks lab</strain>
    </source>
</reference>
<dbReference type="GO" id="GO:0005886">
    <property type="term" value="C:plasma membrane"/>
    <property type="evidence" value="ECO:0007669"/>
    <property type="project" value="TreeGrafter"/>
</dbReference>
<evidence type="ECO:0000256" key="4">
    <source>
        <dbReference type="ARBA" id="ARBA00022692"/>
    </source>
</evidence>
<dbReference type="EMBL" id="CAJNOC010001198">
    <property type="protein sequence ID" value="CAF0843935.1"/>
    <property type="molecule type" value="Genomic_DNA"/>
</dbReference>
<evidence type="ECO:0000256" key="10">
    <source>
        <dbReference type="ARBA" id="ARBA00023303"/>
    </source>
</evidence>
<dbReference type="AlphaFoldDB" id="A0A813VMT7"/>
<protein>
    <submittedName>
        <fullName evidence="13">Uncharacterized protein</fullName>
    </submittedName>
</protein>
<dbReference type="GO" id="GO:0015280">
    <property type="term" value="F:ligand-gated sodium channel activity"/>
    <property type="evidence" value="ECO:0007669"/>
    <property type="project" value="TreeGrafter"/>
</dbReference>
<evidence type="ECO:0000256" key="8">
    <source>
        <dbReference type="ARBA" id="ARBA00023136"/>
    </source>
</evidence>
<comment type="similarity">
    <text evidence="11">Belongs to the amiloride-sensitive sodium channel (TC 1.A.6) family.</text>
</comment>
<evidence type="ECO:0000313" key="13">
    <source>
        <dbReference type="EMBL" id="CAF0843935.1"/>
    </source>
</evidence>
<keyword evidence="7 11" id="KW-0406">Ion transport</keyword>
<evidence type="ECO:0000256" key="6">
    <source>
        <dbReference type="ARBA" id="ARBA00023053"/>
    </source>
</evidence>
<evidence type="ECO:0000256" key="9">
    <source>
        <dbReference type="ARBA" id="ARBA00023201"/>
    </source>
</evidence>
<dbReference type="Gene3D" id="1.10.287.820">
    <property type="entry name" value="Acid-sensing ion channel domain"/>
    <property type="match status" value="1"/>
</dbReference>
<keyword evidence="2 11" id="KW-0813">Transport</keyword>
<evidence type="ECO:0000256" key="3">
    <source>
        <dbReference type="ARBA" id="ARBA00022461"/>
    </source>
</evidence>
<organism evidence="13 14">
    <name type="scientific">Brachionus calyciflorus</name>
    <dbReference type="NCBI Taxonomy" id="104777"/>
    <lineage>
        <taxon>Eukaryota</taxon>
        <taxon>Metazoa</taxon>
        <taxon>Spiralia</taxon>
        <taxon>Gnathifera</taxon>
        <taxon>Rotifera</taxon>
        <taxon>Eurotatoria</taxon>
        <taxon>Monogononta</taxon>
        <taxon>Pseudotrocha</taxon>
        <taxon>Ploima</taxon>
        <taxon>Brachionidae</taxon>
        <taxon>Brachionus</taxon>
    </lineage>
</organism>
<dbReference type="OrthoDB" id="6021021at2759"/>
<dbReference type="PRINTS" id="PR01078">
    <property type="entry name" value="AMINACHANNEL"/>
</dbReference>
<evidence type="ECO:0000256" key="5">
    <source>
        <dbReference type="ARBA" id="ARBA00022989"/>
    </source>
</evidence>
<evidence type="ECO:0000256" key="2">
    <source>
        <dbReference type="ARBA" id="ARBA00022448"/>
    </source>
</evidence>
<accession>A0A813VMT7</accession>
<feature type="transmembrane region" description="Helical" evidence="12">
    <location>
        <begin position="367"/>
        <end position="390"/>
    </location>
</feature>
<evidence type="ECO:0000256" key="12">
    <source>
        <dbReference type="SAM" id="Phobius"/>
    </source>
</evidence>
<evidence type="ECO:0000256" key="1">
    <source>
        <dbReference type="ARBA" id="ARBA00004141"/>
    </source>
</evidence>
<keyword evidence="10 11" id="KW-0407">Ion channel</keyword>
<keyword evidence="5 12" id="KW-1133">Transmembrane helix</keyword>
<dbReference type="PANTHER" id="PTHR11690:SF248">
    <property type="entry name" value="PICKPOCKET 17, ISOFORM A"/>
    <property type="match status" value="1"/>
</dbReference>
<keyword evidence="4 11" id="KW-0812">Transmembrane</keyword>
<dbReference type="Proteomes" id="UP000663879">
    <property type="component" value="Unassembled WGS sequence"/>
</dbReference>